<keyword evidence="3" id="KW-0732">Signal</keyword>
<evidence type="ECO:0000313" key="6">
    <source>
        <dbReference type="EMBL" id="UQT57458.1"/>
    </source>
</evidence>
<keyword evidence="7" id="KW-1185">Reference proteome</keyword>
<feature type="compositionally biased region" description="Polar residues" evidence="1">
    <location>
        <begin position="41"/>
        <end position="51"/>
    </location>
</feature>
<feature type="signal peptide" evidence="3">
    <location>
        <begin position="1"/>
        <end position="29"/>
    </location>
</feature>
<name>A0ABY4PUB7_9ACTN</name>
<feature type="region of interest" description="Disordered" evidence="1">
    <location>
        <begin position="1640"/>
        <end position="1667"/>
    </location>
</feature>
<organism evidence="6 7">
    <name type="scientific">Streptomyces durmitorensis</name>
    <dbReference type="NCBI Taxonomy" id="319947"/>
    <lineage>
        <taxon>Bacteria</taxon>
        <taxon>Bacillati</taxon>
        <taxon>Actinomycetota</taxon>
        <taxon>Actinomycetes</taxon>
        <taxon>Kitasatosporales</taxon>
        <taxon>Streptomycetaceae</taxon>
        <taxon>Streptomyces</taxon>
    </lineage>
</organism>
<accession>A0ABY4PUB7</accession>
<dbReference type="NCBIfam" id="TIGR04226">
    <property type="entry name" value="RrgB_K2N_iso_D2"/>
    <property type="match status" value="1"/>
</dbReference>
<feature type="domain" description="DUF5979" evidence="5">
    <location>
        <begin position="1329"/>
        <end position="1431"/>
    </location>
</feature>
<dbReference type="InterPro" id="IPR047589">
    <property type="entry name" value="DUF11_rpt"/>
</dbReference>
<feature type="transmembrane region" description="Helical" evidence="2">
    <location>
        <begin position="1671"/>
        <end position="1693"/>
    </location>
</feature>
<keyword evidence="2" id="KW-0472">Membrane</keyword>
<keyword evidence="2" id="KW-0812">Transmembrane</keyword>
<feature type="domain" description="DUF11" evidence="4">
    <location>
        <begin position="922"/>
        <end position="1061"/>
    </location>
</feature>
<dbReference type="Pfam" id="PF01345">
    <property type="entry name" value="DUF11"/>
    <property type="match status" value="1"/>
</dbReference>
<dbReference type="NCBIfam" id="TIGR01451">
    <property type="entry name" value="B_ant_repeat"/>
    <property type="match status" value="1"/>
</dbReference>
<feature type="domain" description="DUF5979" evidence="5">
    <location>
        <begin position="1437"/>
        <end position="1545"/>
    </location>
</feature>
<evidence type="ECO:0000313" key="7">
    <source>
        <dbReference type="Proteomes" id="UP000829992"/>
    </source>
</evidence>
<dbReference type="InterPro" id="IPR046022">
    <property type="entry name" value="DUF5979"/>
</dbReference>
<evidence type="ECO:0000256" key="1">
    <source>
        <dbReference type="SAM" id="MobiDB-lite"/>
    </source>
</evidence>
<dbReference type="InterPro" id="IPR001434">
    <property type="entry name" value="OmcB-like_DUF11"/>
</dbReference>
<sequence length="1698" mass="177063">MRRCRPPLARLVVGIATALSLLFAPQAAAVPLAAAPDDPQSSVGITKTNDTGGDPLEPGDDFIYTLNGQCSGLTVDCVDFTVTDTLPAGLEVTSLPQSTTTRDVTYDESTRKLTIVYKQTLQNPAGETGLRAGQAGTVEVGMRLPADTQLKDGATVTNTARVSADNADPKKDDTDVTVSIPRVVKPVATKTWEDGSAVAGSGEKSTVTLGVRNNSSSSAEVTELSVSDTSEETFEYFDFTSASVTRFPEGADQAHLVVTLADGSTRTGRNISAPGQLPLPAGVDAQDVVGFEVVFSDSDGDPLPYDATGGTVEVGLELRDTKRSDGSPLRPTDKITVDNCATPSADEKTDGTVNGAQACDTYDILPDILVLNGTKKFFPDTDGDFSQETGEHAVVGENSPVSTVVDVKNNSPFPVKSITITEPDANATNEFDKIDIDKVRLRFPEGATEAKLTVTYADGTSTTKTYTENTTVDVAKDGTTVTKVQVTYTGVDADGEPTIEEGADAGLDLHGTLTDEVTAEDLPSGSSPGVSNCAGFEGDAGRTDGSGTASGTACMNLPVESPHTSGSGEKTVDQTNVPPGQPIPMHLKVTNNGNKPLIDPVLTDPPAGPDGKPTGESPFDVLQIDSVTVSPSSAPVTIELWDPAADGGDGAWVPYDESDTALLLRAKGVRASYDGNLPPQSSFTVDVVTERREGVENGETFSNCYSISAGGDYEAGDNVCSPGMTTGPADDSASLNKSISPGELPEYVPGLPRQQADATLTVRNTGNMSAKYLQVTDQDSDFFDAVDFVSIKSNQMPKGADRVRIDAYVDGAWVNGTPSASAALPSGVAAADVTGLRATYSSTSGFNDGYTITPCTESSCDGKLVFTVSPRPSLRSNGEPVPSHLEDTASGSFLTKVEDEDKPKDIDPVDATLNLVKGDPVLSVGKTPNTVLAPGEDAPFYLKVTNTGTANIPNLVVKDALPPGIAFVDTFDGDGGQPYKIINTKVPEGTPAVPTPEFDETTSGGRVSDLTWDFSEDDDGKAWVLAPGATLTIEIHVRLEAGINAGDVVTNTMGATSSDPDMTCDGTTQDDGGFGDGRYCVADATLTAKSGAAFTARKWVSGNDSLGWYNTRTRKVVDVGDDACLSTTDSTGRQYTANPCIALVNPGDRYHYLMRIQNSGTEAGTNMRIADRFPVQGDKGVILDQSRGTAWDKRPTLASRPQLTGPGTMAVSYENDEPLCTDDLDMGGAGSSASQCPASTWDDAYSARAVGARMDLAFPTPLAPGGTVNITYAMDTPLDVTENGDPTIAWNSYAHNETTDRAGSPRVLQANEPIQVGVALAYGDLKLVKRIGEHPDQLDGALKKVPFTYHVTCVIDPQGRPQRTVLDKDYKVSADKPVTIEGLPAGAECEVWETSARGGSPDHPAGDPVEVTIEPGMGKASVQSARITNTFRFGALKLIKTLDGDAASYADGRTFEVEVSCALPNASGGASDLVLHKTYEVGADEPVTIKPLPVNTRCWAQEVDTGGAAKAVVDHGSADDPAVITADGSGEGDGDGAVITVTNTFPAGVVKVTKHVENGGAGPYEFALACTTEQGDVPLAPEDSAFELEDGESREISVPDGAECTVTETDVPGGDTVTYEASDGGDDGEVVVDGSASVDVTNTFDETPDPDPTPSPDPDDGHLADTGSTDWTVIGSLLAALALAGGLLARMVARRRTG</sequence>
<feature type="region of interest" description="Disordered" evidence="1">
    <location>
        <begin position="721"/>
        <end position="741"/>
    </location>
</feature>
<evidence type="ECO:0000259" key="4">
    <source>
        <dbReference type="Pfam" id="PF01345"/>
    </source>
</evidence>
<feature type="region of interest" description="Disordered" evidence="1">
    <location>
        <begin position="541"/>
        <end position="572"/>
    </location>
</feature>
<dbReference type="Gene3D" id="2.60.40.740">
    <property type="match status" value="1"/>
</dbReference>
<evidence type="ECO:0000259" key="5">
    <source>
        <dbReference type="Pfam" id="PF19407"/>
    </source>
</evidence>
<protein>
    <submittedName>
        <fullName evidence="6">DUF11 domain-containing protein</fullName>
    </submittedName>
</protein>
<dbReference type="Proteomes" id="UP000829992">
    <property type="component" value="Chromosome"/>
</dbReference>
<reference evidence="6 7" key="1">
    <citation type="submission" date="2022-05" db="EMBL/GenBank/DDBJ databases">
        <authorList>
            <person name="Zhou X."/>
            <person name="Li K."/>
            <person name="Man Y."/>
        </authorList>
    </citation>
    <scope>NUCLEOTIDE SEQUENCE [LARGE SCALE GENOMIC DNA]</scope>
    <source>
        <strain evidence="6 7">MS405</strain>
    </source>
</reference>
<feature type="region of interest" description="Disordered" evidence="1">
    <location>
        <begin position="34"/>
        <end position="56"/>
    </location>
</feature>
<feature type="chain" id="PRO_5046839962" evidence="3">
    <location>
        <begin position="30"/>
        <end position="1698"/>
    </location>
</feature>
<gene>
    <name evidence="6" type="ORF">M4V62_21405</name>
</gene>
<feature type="compositionally biased region" description="Polar residues" evidence="1">
    <location>
        <begin position="562"/>
        <end position="572"/>
    </location>
</feature>
<evidence type="ECO:0000256" key="3">
    <source>
        <dbReference type="SAM" id="SignalP"/>
    </source>
</evidence>
<dbReference type="InterPro" id="IPR026466">
    <property type="entry name" value="Fim_isopep_form_D2_dom"/>
</dbReference>
<dbReference type="Gene3D" id="2.60.40.1140">
    <property type="entry name" value="Collagen-binding surface protein Cna, B-type domain"/>
    <property type="match status" value="1"/>
</dbReference>
<dbReference type="Pfam" id="PF19407">
    <property type="entry name" value="DUF5979"/>
    <property type="match status" value="3"/>
</dbReference>
<keyword evidence="2" id="KW-1133">Transmembrane helix</keyword>
<feature type="region of interest" description="Disordered" evidence="1">
    <location>
        <begin position="987"/>
        <end position="1006"/>
    </location>
</feature>
<dbReference type="EMBL" id="CP097289">
    <property type="protein sequence ID" value="UQT57458.1"/>
    <property type="molecule type" value="Genomic_DNA"/>
</dbReference>
<dbReference type="RefSeq" id="WP_249588865.1">
    <property type="nucleotide sequence ID" value="NZ_BAAAQL010000014.1"/>
</dbReference>
<evidence type="ECO:0000256" key="2">
    <source>
        <dbReference type="SAM" id="Phobius"/>
    </source>
</evidence>
<feature type="domain" description="DUF5979" evidence="5">
    <location>
        <begin position="1550"/>
        <end position="1645"/>
    </location>
</feature>
<proteinExistence type="predicted"/>